<evidence type="ECO:0000313" key="9">
    <source>
        <dbReference type="Proteomes" id="UP000182508"/>
    </source>
</evidence>
<evidence type="ECO:0000256" key="1">
    <source>
        <dbReference type="ARBA" id="ARBA00022512"/>
    </source>
</evidence>
<sequence length="564" mass="60771">MKKLKLFLALLATVFSVFAGSKAFADDTYTITIPNPNYDSNGALIGDGKTYNFAGRTYEAYEIFKGTYANTSEGETLTAITWGDGINEAGKKALASHYGVADFNDAEAVSKALQKSVDDNQDNGATFAAIVGTLNADASAYNYLTSPKASAAETTAETKAATISGLTGGYYFVADKLGTLSGDHAAYSQYILQVVGNTSVDTTRKLSIPSVEKKVKGYDDTELVETNWRDSAVWDLNDDVPFQLTASLPTKLADYKEYYLSFHDTLSTALVYKQGSAKVYIVNGNTRQDVTSKFKVTESGKNVNFTINNLKSIATDDSGAAVTITSSTKVVVEYEAKLTDNGLVVGAENDKKGNINTVYLEYSNNPNWTGSGEDSPKGETPEDVVTVFTFKLTVDKVNEAGTLLSGAEFTLHKMVKDGNTYVKSSQAITLAKSENDARFTAVGLDSGIYVLEETQAPVGYNKLSKPVYFKVVTTKQEDSADPRLTTVNIVRLNDDFTEQSEGQKDVNVDFEPNYGDMTATIVNGKGSKLPETGSVGTRILYALGSILVIAAGVLLVTKKRMEVK</sequence>
<proteinExistence type="predicted"/>
<dbReference type="InterPro" id="IPR013783">
    <property type="entry name" value="Ig-like_fold"/>
</dbReference>
<dbReference type="eggNOG" id="COG4932">
    <property type="taxonomic scope" value="Bacteria"/>
</dbReference>
<evidence type="ECO:0000256" key="6">
    <source>
        <dbReference type="SAM" id="SignalP"/>
    </source>
</evidence>
<dbReference type="AlphaFoldDB" id="A0A1G6A2F2"/>
<evidence type="ECO:0000256" key="4">
    <source>
        <dbReference type="ARBA" id="ARBA00023088"/>
    </source>
</evidence>
<dbReference type="Proteomes" id="UP000182508">
    <property type="component" value="Unassembled WGS sequence"/>
</dbReference>
<dbReference type="EMBL" id="FMXP01000002">
    <property type="protein sequence ID" value="SDB02609.1"/>
    <property type="molecule type" value="Genomic_DNA"/>
</dbReference>
<dbReference type="NCBIfam" id="TIGR01167">
    <property type="entry name" value="LPXTG_anchor"/>
    <property type="match status" value="1"/>
</dbReference>
<keyword evidence="5" id="KW-1133">Transmembrane helix</keyword>
<dbReference type="Gene3D" id="2.60.40.10">
    <property type="entry name" value="Immunoglobulins"/>
    <property type="match status" value="1"/>
</dbReference>
<organism evidence="8 9">
    <name type="scientific">Streptococcus henryi</name>
    <dbReference type="NCBI Taxonomy" id="439219"/>
    <lineage>
        <taxon>Bacteria</taxon>
        <taxon>Bacillati</taxon>
        <taxon>Bacillota</taxon>
        <taxon>Bacilli</taxon>
        <taxon>Lactobacillales</taxon>
        <taxon>Streptococcaceae</taxon>
        <taxon>Streptococcus</taxon>
    </lineage>
</organism>
<evidence type="ECO:0000256" key="3">
    <source>
        <dbReference type="ARBA" id="ARBA00022729"/>
    </source>
</evidence>
<protein>
    <submittedName>
        <fullName evidence="8">LPXTG-motif cell wall anchor domain-containing protein</fullName>
    </submittedName>
</protein>
<evidence type="ECO:0000256" key="5">
    <source>
        <dbReference type="SAM" id="Phobius"/>
    </source>
</evidence>
<dbReference type="InterPro" id="IPR041033">
    <property type="entry name" value="SpaA_PFL_dom_1"/>
</dbReference>
<dbReference type="InterPro" id="IPR019931">
    <property type="entry name" value="LPXTG_anchor"/>
</dbReference>
<dbReference type="Pfam" id="PF00746">
    <property type="entry name" value="Gram_pos_anchor"/>
    <property type="match status" value="1"/>
</dbReference>
<feature type="transmembrane region" description="Helical" evidence="5">
    <location>
        <begin position="539"/>
        <end position="557"/>
    </location>
</feature>
<dbReference type="PROSITE" id="PS50847">
    <property type="entry name" value="GRAM_POS_ANCHORING"/>
    <property type="match status" value="1"/>
</dbReference>
<dbReference type="Gene3D" id="2.60.40.740">
    <property type="match status" value="1"/>
</dbReference>
<keyword evidence="5" id="KW-0812">Transmembrane</keyword>
<evidence type="ECO:0000259" key="7">
    <source>
        <dbReference type="PROSITE" id="PS50847"/>
    </source>
</evidence>
<name>A0A1G6A2F2_9STRE</name>
<dbReference type="Pfam" id="PF17802">
    <property type="entry name" value="SpaA"/>
    <property type="match status" value="1"/>
</dbReference>
<evidence type="ECO:0000256" key="2">
    <source>
        <dbReference type="ARBA" id="ARBA00022525"/>
    </source>
</evidence>
<feature type="chain" id="PRO_5039648025" evidence="6">
    <location>
        <begin position="20"/>
        <end position="564"/>
    </location>
</feature>
<feature type="domain" description="Gram-positive cocci surface proteins LPxTG" evidence="7">
    <location>
        <begin position="529"/>
        <end position="564"/>
    </location>
</feature>
<feature type="signal peptide" evidence="6">
    <location>
        <begin position="1"/>
        <end position="19"/>
    </location>
</feature>
<keyword evidence="9" id="KW-1185">Reference proteome</keyword>
<keyword evidence="5" id="KW-0472">Membrane</keyword>
<dbReference type="RefSeq" id="WP_074484944.1">
    <property type="nucleotide sequence ID" value="NZ_FMXP01000002.1"/>
</dbReference>
<reference evidence="8 9" key="1">
    <citation type="submission" date="2016-10" db="EMBL/GenBank/DDBJ databases">
        <authorList>
            <person name="de Groot N.N."/>
        </authorList>
    </citation>
    <scope>NUCLEOTIDE SEQUENCE [LARGE SCALE GENOMIC DNA]</scope>
    <source>
        <strain evidence="8 9">A-4</strain>
    </source>
</reference>
<evidence type="ECO:0000313" key="8">
    <source>
        <dbReference type="EMBL" id="SDB02609.1"/>
    </source>
</evidence>
<keyword evidence="2" id="KW-0964">Secreted</keyword>
<keyword evidence="3 6" id="KW-0732">Signal</keyword>
<accession>A0A1G6A2F2</accession>
<keyword evidence="1" id="KW-0134">Cell wall</keyword>
<dbReference type="STRING" id="439219.SAMN02910293_00153"/>
<gene>
    <name evidence="8" type="ORF">SAMN02910293_00153</name>
</gene>
<keyword evidence="4" id="KW-0572">Peptidoglycan-anchor</keyword>